<evidence type="ECO:0000313" key="8">
    <source>
        <dbReference type="EMBL" id="MDQ8209558.1"/>
    </source>
</evidence>
<proteinExistence type="inferred from homology"/>
<evidence type="ECO:0000256" key="4">
    <source>
        <dbReference type="ARBA" id="ARBA00022692"/>
    </source>
</evidence>
<sequence>MFLISQFAWGEGFRNSAPGAYGLGQSGGRYAYIDDTSAALHNPANLMDLDGESSLLFSPTIVHIESEFQVDGGNLARSEEPIKLLPSFFAVSPIVSERFVFGLSVTVPYGLATEWENAGAFGPGGELRYLTPYKSEMLTMQLNPVMAFRITDNLTMAVGLSAMYSKLRFEQFYPDNVFVTQETVAEAEVDGWGIGANFALSWDVTEKDRLALSIRSETTIDHQGHGKIGSLSGDGYTAGATDKSDASTRITYPWILGIGYGRQLTEALTLELQYERVGFSDFEELNIDLANNTPLLGGANVTPQDWDDSETFGVALRYDHGEGLRSHASCQLFKSPVPDSTLSTTIPDADQMAYTIGLTKQWDRAYWGFAYSYVEYDRREANVGGFSGEMQVKLHLLSLNMGWRF</sequence>
<evidence type="ECO:0000256" key="2">
    <source>
        <dbReference type="ARBA" id="ARBA00008163"/>
    </source>
</evidence>
<dbReference type="PANTHER" id="PTHR35093">
    <property type="entry name" value="OUTER MEMBRANE PROTEIN NMB0088-RELATED"/>
    <property type="match status" value="1"/>
</dbReference>
<dbReference type="Gene3D" id="2.40.160.60">
    <property type="entry name" value="Outer membrane protein transport protein (OMPP1/FadL/TodX)"/>
    <property type="match status" value="1"/>
</dbReference>
<dbReference type="SUPFAM" id="SSF56935">
    <property type="entry name" value="Porins"/>
    <property type="match status" value="1"/>
</dbReference>
<keyword evidence="4" id="KW-0812">Transmembrane</keyword>
<comment type="similarity">
    <text evidence="2">Belongs to the OmpP1/FadL family.</text>
</comment>
<organism evidence="8 9">
    <name type="scientific">Thalassobacterium maritimum</name>
    <dbReference type="NCBI Taxonomy" id="3041265"/>
    <lineage>
        <taxon>Bacteria</taxon>
        <taxon>Pseudomonadati</taxon>
        <taxon>Verrucomicrobiota</taxon>
        <taxon>Opitutia</taxon>
        <taxon>Puniceicoccales</taxon>
        <taxon>Coraliomargaritaceae</taxon>
        <taxon>Thalassobacterium</taxon>
    </lineage>
</organism>
<comment type="caution">
    <text evidence="8">The sequence shown here is derived from an EMBL/GenBank/DDBJ whole genome shotgun (WGS) entry which is preliminary data.</text>
</comment>
<keyword evidence="6" id="KW-0472">Membrane</keyword>
<evidence type="ECO:0000256" key="7">
    <source>
        <dbReference type="ARBA" id="ARBA00023237"/>
    </source>
</evidence>
<dbReference type="EMBL" id="JARXHW010000083">
    <property type="protein sequence ID" value="MDQ8209558.1"/>
    <property type="molecule type" value="Genomic_DNA"/>
</dbReference>
<keyword evidence="3" id="KW-1134">Transmembrane beta strand</keyword>
<dbReference type="Proteomes" id="UP001225316">
    <property type="component" value="Unassembled WGS sequence"/>
</dbReference>
<evidence type="ECO:0000313" key="9">
    <source>
        <dbReference type="Proteomes" id="UP001225316"/>
    </source>
</evidence>
<dbReference type="InterPro" id="IPR005017">
    <property type="entry name" value="OMPP1/FadL/TodX"/>
</dbReference>
<protein>
    <submittedName>
        <fullName evidence="8">Outer membrane protein transport protein</fullName>
    </submittedName>
</protein>
<reference evidence="8 9" key="1">
    <citation type="submission" date="2023-04" db="EMBL/GenBank/DDBJ databases">
        <title>A novel bacteria isolated from coastal sediment.</title>
        <authorList>
            <person name="Liu X.-J."/>
            <person name="Du Z.-J."/>
        </authorList>
    </citation>
    <scope>NUCLEOTIDE SEQUENCE [LARGE SCALE GENOMIC DNA]</scope>
    <source>
        <strain evidence="8 9">SDUM461003</strain>
    </source>
</reference>
<accession>A0ABU1AZH1</accession>
<dbReference type="RefSeq" id="WP_308952475.1">
    <property type="nucleotide sequence ID" value="NZ_JARXHW010000083.1"/>
</dbReference>
<comment type="subcellular location">
    <subcellularLocation>
        <location evidence="1">Cell outer membrane</location>
        <topology evidence="1">Multi-pass membrane protein</topology>
    </subcellularLocation>
</comment>
<keyword evidence="7" id="KW-0998">Cell outer membrane</keyword>
<name>A0ABU1AZH1_9BACT</name>
<evidence type="ECO:0000256" key="6">
    <source>
        <dbReference type="ARBA" id="ARBA00023136"/>
    </source>
</evidence>
<evidence type="ECO:0000256" key="3">
    <source>
        <dbReference type="ARBA" id="ARBA00022452"/>
    </source>
</evidence>
<dbReference type="Pfam" id="PF03349">
    <property type="entry name" value="Toluene_X"/>
    <property type="match status" value="1"/>
</dbReference>
<gene>
    <name evidence="8" type="ORF">QEH52_18680</name>
</gene>
<keyword evidence="5" id="KW-0732">Signal</keyword>
<dbReference type="PANTHER" id="PTHR35093:SF8">
    <property type="entry name" value="OUTER MEMBRANE PROTEIN NMB0088-RELATED"/>
    <property type="match status" value="1"/>
</dbReference>
<evidence type="ECO:0000256" key="1">
    <source>
        <dbReference type="ARBA" id="ARBA00004571"/>
    </source>
</evidence>
<evidence type="ECO:0000256" key="5">
    <source>
        <dbReference type="ARBA" id="ARBA00022729"/>
    </source>
</evidence>
<keyword evidence="9" id="KW-1185">Reference proteome</keyword>